<dbReference type="SUPFAM" id="SSF50156">
    <property type="entry name" value="PDZ domain-like"/>
    <property type="match status" value="1"/>
</dbReference>
<evidence type="ECO:0000259" key="2">
    <source>
        <dbReference type="PROSITE" id="PS50106"/>
    </source>
</evidence>
<feature type="domain" description="PDZ" evidence="2">
    <location>
        <begin position="202"/>
        <end position="239"/>
    </location>
</feature>
<dbReference type="InterPro" id="IPR036034">
    <property type="entry name" value="PDZ_sf"/>
</dbReference>
<accession>A0ABN1F0J8</accession>
<organism evidence="3 4">
    <name type="scientific">Craurococcus roseus</name>
    <dbReference type="NCBI Taxonomy" id="77585"/>
    <lineage>
        <taxon>Bacteria</taxon>
        <taxon>Pseudomonadati</taxon>
        <taxon>Pseudomonadota</taxon>
        <taxon>Alphaproteobacteria</taxon>
        <taxon>Acetobacterales</taxon>
        <taxon>Acetobacteraceae</taxon>
        <taxon>Craurococcus</taxon>
    </lineage>
</organism>
<dbReference type="Gene3D" id="2.30.42.10">
    <property type="match status" value="1"/>
</dbReference>
<sequence>MKRTSVLLAAALGLPACATITTGTTQNLSVASEPPGASCRLQRGGELVGMAGPAQSTVQVSKSMRDIAVECSQPGYQNASGRIPAGFQPLFLGNILLGGVVGMVVDMASGAASTYPASTTVAMGAAGPDPSPAGAGAQELPHIASRTPGARRPYHTLAAESAIRPVAAAASASNAEARRKLLVRVDHLPAEAGSPDPRAVRGLVVLDVLPGGVGSSADLRPGDVIVALDGAPVATVEDMRYKLGTVEANRTVIATVRRDGRDRLAPLRF</sequence>
<dbReference type="InterPro" id="IPR001478">
    <property type="entry name" value="PDZ"/>
</dbReference>
<keyword evidence="4" id="KW-1185">Reference proteome</keyword>
<dbReference type="Pfam" id="PF13180">
    <property type="entry name" value="PDZ_2"/>
    <property type="match status" value="1"/>
</dbReference>
<evidence type="ECO:0000256" key="1">
    <source>
        <dbReference type="SAM" id="SignalP"/>
    </source>
</evidence>
<name>A0ABN1F0J8_9PROT</name>
<protein>
    <recommendedName>
        <fullName evidence="2">PDZ domain-containing protein</fullName>
    </recommendedName>
</protein>
<feature type="signal peptide" evidence="1">
    <location>
        <begin position="1"/>
        <end position="18"/>
    </location>
</feature>
<feature type="chain" id="PRO_5047124769" description="PDZ domain-containing protein" evidence="1">
    <location>
        <begin position="19"/>
        <end position="269"/>
    </location>
</feature>
<evidence type="ECO:0000313" key="3">
    <source>
        <dbReference type="EMBL" id="GAA0579278.1"/>
    </source>
</evidence>
<reference evidence="3 4" key="1">
    <citation type="journal article" date="2019" name="Int. J. Syst. Evol. Microbiol.">
        <title>The Global Catalogue of Microorganisms (GCM) 10K type strain sequencing project: providing services to taxonomists for standard genome sequencing and annotation.</title>
        <authorList>
            <consortium name="The Broad Institute Genomics Platform"/>
            <consortium name="The Broad Institute Genome Sequencing Center for Infectious Disease"/>
            <person name="Wu L."/>
            <person name="Ma J."/>
        </authorList>
    </citation>
    <scope>NUCLEOTIDE SEQUENCE [LARGE SCALE GENOMIC DNA]</scope>
    <source>
        <strain evidence="3 4">JCM 9933</strain>
    </source>
</reference>
<keyword evidence="1" id="KW-0732">Signal</keyword>
<evidence type="ECO:0000313" key="4">
    <source>
        <dbReference type="Proteomes" id="UP001501588"/>
    </source>
</evidence>
<dbReference type="SMART" id="SM00228">
    <property type="entry name" value="PDZ"/>
    <property type="match status" value="1"/>
</dbReference>
<dbReference type="PROSITE" id="PS50106">
    <property type="entry name" value="PDZ"/>
    <property type="match status" value="1"/>
</dbReference>
<comment type="caution">
    <text evidence="3">The sequence shown here is derived from an EMBL/GenBank/DDBJ whole genome shotgun (WGS) entry which is preliminary data.</text>
</comment>
<gene>
    <name evidence="3" type="ORF">GCM10009416_17100</name>
</gene>
<dbReference type="RefSeq" id="WP_343894809.1">
    <property type="nucleotide sequence ID" value="NZ_BAAAFZ010000019.1"/>
</dbReference>
<dbReference type="EMBL" id="BAAAFZ010000019">
    <property type="protein sequence ID" value="GAA0579278.1"/>
    <property type="molecule type" value="Genomic_DNA"/>
</dbReference>
<dbReference type="Proteomes" id="UP001501588">
    <property type="component" value="Unassembled WGS sequence"/>
</dbReference>
<proteinExistence type="predicted"/>